<sequence>MAVQATATAVEDGHFSPWYGTVRSALVDSFNNSPLTSNVVSPSISIALPSVMFHGDMLRPSLCVSAVTKMLSDDDRHTHKGC</sequence>
<evidence type="ECO:0000313" key="1">
    <source>
        <dbReference type="EMBL" id="CBF84651.1"/>
    </source>
</evidence>
<dbReference type="KEGG" id="ani:ANIA_11634"/>
<dbReference type="Proteomes" id="UP000000560">
    <property type="component" value="Chromosome VII"/>
</dbReference>
<organism evidence="1 2">
    <name type="scientific">Emericella nidulans (strain FGSC A4 / ATCC 38163 / CBS 112.46 / NRRL 194 / M139)</name>
    <name type="common">Aspergillus nidulans</name>
    <dbReference type="NCBI Taxonomy" id="227321"/>
    <lineage>
        <taxon>Eukaryota</taxon>
        <taxon>Fungi</taxon>
        <taxon>Dikarya</taxon>
        <taxon>Ascomycota</taxon>
        <taxon>Pezizomycotina</taxon>
        <taxon>Eurotiomycetes</taxon>
        <taxon>Eurotiomycetidae</taxon>
        <taxon>Eurotiales</taxon>
        <taxon>Aspergillaceae</taxon>
        <taxon>Aspergillus</taxon>
        <taxon>Aspergillus subgen. Nidulantes</taxon>
    </lineage>
</organism>
<dbReference type="RefSeq" id="XP_050468602.1">
    <property type="nucleotide sequence ID" value="XM_050612716.1"/>
</dbReference>
<protein>
    <submittedName>
        <fullName evidence="1">Uncharacterized protein</fullName>
    </submittedName>
</protein>
<evidence type="ECO:0000313" key="2">
    <source>
        <dbReference type="Proteomes" id="UP000000560"/>
    </source>
</evidence>
<dbReference type="HOGENOM" id="CLU_2558270_0_0_1"/>
<name>C8VLI9_EMENI</name>
<dbReference type="InParanoid" id="C8VLI9"/>
<reference evidence="2" key="2">
    <citation type="journal article" date="2009" name="Fungal Genet. Biol.">
        <title>The 2008 update of the Aspergillus nidulans genome annotation: a community effort.</title>
        <authorList>
            <person name="Wortman J.R."/>
            <person name="Gilsenan J.M."/>
            <person name="Joardar V."/>
            <person name="Deegan J."/>
            <person name="Clutterbuck J."/>
            <person name="Andersen M.R."/>
            <person name="Archer D."/>
            <person name="Bencina M."/>
            <person name="Braus G."/>
            <person name="Coutinho P."/>
            <person name="von Dohren H."/>
            <person name="Doonan J."/>
            <person name="Driessen A.J."/>
            <person name="Durek P."/>
            <person name="Espeso E."/>
            <person name="Fekete E."/>
            <person name="Flipphi M."/>
            <person name="Estrada C.G."/>
            <person name="Geysens S."/>
            <person name="Goldman G."/>
            <person name="de Groot P.W."/>
            <person name="Hansen K."/>
            <person name="Harris S.D."/>
            <person name="Heinekamp T."/>
            <person name="Helmstaedt K."/>
            <person name="Henrissat B."/>
            <person name="Hofmann G."/>
            <person name="Homan T."/>
            <person name="Horio T."/>
            <person name="Horiuchi H."/>
            <person name="James S."/>
            <person name="Jones M."/>
            <person name="Karaffa L."/>
            <person name="Karanyi Z."/>
            <person name="Kato M."/>
            <person name="Keller N."/>
            <person name="Kelly D.E."/>
            <person name="Kiel J.A."/>
            <person name="Kim J.M."/>
            <person name="van der Klei I.J."/>
            <person name="Klis F.M."/>
            <person name="Kovalchuk A."/>
            <person name="Krasevec N."/>
            <person name="Kubicek C.P."/>
            <person name="Liu B."/>
            <person name="Maccabe A."/>
            <person name="Meyer V."/>
            <person name="Mirabito P."/>
            <person name="Miskei M."/>
            <person name="Mos M."/>
            <person name="Mullins J."/>
            <person name="Nelson D.R."/>
            <person name="Nielsen J."/>
            <person name="Oakley B.R."/>
            <person name="Osmani S.A."/>
            <person name="Pakula T."/>
            <person name="Paszewski A."/>
            <person name="Paulsen I."/>
            <person name="Pilsyk S."/>
            <person name="Pocsi I."/>
            <person name="Punt P.J."/>
            <person name="Ram A.F."/>
            <person name="Ren Q."/>
            <person name="Robellet X."/>
            <person name="Robson G."/>
            <person name="Seiboth B."/>
            <person name="van Solingen P."/>
            <person name="Specht T."/>
            <person name="Sun J."/>
            <person name="Taheri-Talesh N."/>
            <person name="Takeshita N."/>
            <person name="Ussery D."/>
            <person name="vanKuyk P.A."/>
            <person name="Visser H."/>
            <person name="van de Vondervoort P.J."/>
            <person name="de Vries R.P."/>
            <person name="Walton J."/>
            <person name="Xiang X."/>
            <person name="Xiong Y."/>
            <person name="Zeng A.P."/>
            <person name="Brandt B.W."/>
            <person name="Cornell M.J."/>
            <person name="van den Hondel C.A."/>
            <person name="Visser J."/>
            <person name="Oliver S.G."/>
            <person name="Turner G."/>
        </authorList>
    </citation>
    <scope>GENOME REANNOTATION</scope>
    <source>
        <strain evidence="2">FGSC A4 / ATCC 38163 / CBS 112.46 / NRRL 194 / M139</strain>
    </source>
</reference>
<dbReference type="EMBL" id="BN001307">
    <property type="protein sequence ID" value="CBF84651.1"/>
    <property type="molecule type" value="Genomic_DNA"/>
</dbReference>
<dbReference type="AlphaFoldDB" id="C8VLI9"/>
<dbReference type="GeneID" id="74897191"/>
<proteinExistence type="predicted"/>
<reference evidence="2" key="1">
    <citation type="journal article" date="2005" name="Nature">
        <title>Sequencing of Aspergillus nidulans and comparative analysis with A. fumigatus and A. oryzae.</title>
        <authorList>
            <person name="Galagan J.E."/>
            <person name="Calvo S.E."/>
            <person name="Cuomo C."/>
            <person name="Ma L.J."/>
            <person name="Wortman J.R."/>
            <person name="Batzoglou S."/>
            <person name="Lee S.I."/>
            <person name="Basturkmen M."/>
            <person name="Spevak C.C."/>
            <person name="Clutterbuck J."/>
            <person name="Kapitonov V."/>
            <person name="Jurka J."/>
            <person name="Scazzocchio C."/>
            <person name="Farman M."/>
            <person name="Butler J."/>
            <person name="Purcell S."/>
            <person name="Harris S."/>
            <person name="Braus G.H."/>
            <person name="Draht O."/>
            <person name="Busch S."/>
            <person name="D'Enfert C."/>
            <person name="Bouchier C."/>
            <person name="Goldman G.H."/>
            <person name="Bell-Pedersen D."/>
            <person name="Griffiths-Jones S."/>
            <person name="Doonan J.H."/>
            <person name="Yu J."/>
            <person name="Vienken K."/>
            <person name="Pain A."/>
            <person name="Freitag M."/>
            <person name="Selker E.U."/>
            <person name="Archer D.B."/>
            <person name="Penalva M.A."/>
            <person name="Oakley B.R."/>
            <person name="Momany M."/>
            <person name="Tanaka T."/>
            <person name="Kumagai T."/>
            <person name="Asai K."/>
            <person name="Machida M."/>
            <person name="Nierman W.C."/>
            <person name="Denning D.W."/>
            <person name="Caddick M."/>
            <person name="Hynes M."/>
            <person name="Paoletti M."/>
            <person name="Fischer R."/>
            <person name="Miller B."/>
            <person name="Dyer P."/>
            <person name="Sachs M.S."/>
            <person name="Osmani S.A."/>
            <person name="Birren B.W."/>
        </authorList>
    </citation>
    <scope>NUCLEOTIDE SEQUENCE [LARGE SCALE GENOMIC DNA]</scope>
    <source>
        <strain evidence="2">FGSC A4 / ATCC 38163 / CBS 112.46 / NRRL 194 / M139</strain>
    </source>
</reference>
<keyword evidence="2" id="KW-1185">Reference proteome</keyword>
<accession>C8VLI9</accession>
<gene>
    <name evidence="1" type="ORF">ANIA_11634</name>
</gene>